<evidence type="ECO:0000313" key="2">
    <source>
        <dbReference type="Proteomes" id="UP000749040"/>
    </source>
</evidence>
<gene>
    <name evidence="1" type="ORF">ITX44_12665</name>
</gene>
<accession>A0ABS2TPZ9</accession>
<keyword evidence="2" id="KW-1185">Reference proteome</keyword>
<sequence>MPHTTVTYTEELAESEAFDFENFADDLHSALVTIAGAKAEACRTRFTGTEDSWFIADGDEEDFQAVHVEVAIKAGRTDEVRSELSRAVLGLIRKNLKRTPEFEVYLSVEVRDIDPVGYVSHVEPRQDA</sequence>
<comment type="caution">
    <text evidence="1">The sequence shown here is derived from an EMBL/GenBank/DDBJ whole genome shotgun (WGS) entry which is preliminary data.</text>
</comment>
<dbReference type="GO" id="GO:0016853">
    <property type="term" value="F:isomerase activity"/>
    <property type="evidence" value="ECO:0007669"/>
    <property type="project" value="UniProtKB-KW"/>
</dbReference>
<proteinExistence type="predicted"/>
<dbReference type="SUPFAM" id="SSF55331">
    <property type="entry name" value="Tautomerase/MIF"/>
    <property type="match status" value="1"/>
</dbReference>
<protein>
    <submittedName>
        <fullName evidence="1">Isomerase</fullName>
    </submittedName>
</protein>
<dbReference type="Proteomes" id="UP000749040">
    <property type="component" value="Unassembled WGS sequence"/>
</dbReference>
<dbReference type="Gene3D" id="3.30.429.10">
    <property type="entry name" value="Macrophage Migration Inhibitory Factor"/>
    <property type="match status" value="1"/>
</dbReference>
<reference evidence="1 2" key="1">
    <citation type="submission" date="2021-01" db="EMBL/GenBank/DDBJ databases">
        <title>Streptomyces acididurans sp. nov., isolated from a peat swamp forest soil.</title>
        <authorList>
            <person name="Chantavorakit T."/>
            <person name="Duangmal K."/>
        </authorList>
    </citation>
    <scope>NUCLEOTIDE SEQUENCE [LARGE SCALE GENOMIC DNA]</scope>
    <source>
        <strain evidence="1 2">KK5PA1</strain>
    </source>
</reference>
<organism evidence="1 2">
    <name type="scientific">Actinacidiphila acididurans</name>
    <dbReference type="NCBI Taxonomy" id="2784346"/>
    <lineage>
        <taxon>Bacteria</taxon>
        <taxon>Bacillati</taxon>
        <taxon>Actinomycetota</taxon>
        <taxon>Actinomycetes</taxon>
        <taxon>Kitasatosporales</taxon>
        <taxon>Streptomycetaceae</taxon>
        <taxon>Actinacidiphila</taxon>
    </lineage>
</organism>
<dbReference type="Pfam" id="PF02962">
    <property type="entry name" value="CHMI"/>
    <property type="match status" value="1"/>
</dbReference>
<dbReference type="EMBL" id="JADKYB010000006">
    <property type="protein sequence ID" value="MBM9505384.1"/>
    <property type="molecule type" value="Genomic_DNA"/>
</dbReference>
<dbReference type="InterPro" id="IPR004220">
    <property type="entry name" value="5-COMe_2-OHmuconate_Isoase"/>
</dbReference>
<dbReference type="PANTHER" id="PTHR37950">
    <property type="entry name" value="4-HYDROXYPHENYLACETATE CATABOLISM PROTEIN"/>
    <property type="match status" value="1"/>
</dbReference>
<name>A0ABS2TPZ9_9ACTN</name>
<dbReference type="RefSeq" id="WP_205357263.1">
    <property type="nucleotide sequence ID" value="NZ_JADKYB010000006.1"/>
</dbReference>
<keyword evidence="1" id="KW-0413">Isomerase</keyword>
<dbReference type="PANTHER" id="PTHR37950:SF1">
    <property type="entry name" value="4-HYDROXYPHENYLACETATE CATABOLISM PROTEIN"/>
    <property type="match status" value="1"/>
</dbReference>
<dbReference type="InterPro" id="IPR014347">
    <property type="entry name" value="Tautomerase/MIF_sf"/>
</dbReference>
<evidence type="ECO:0000313" key="1">
    <source>
        <dbReference type="EMBL" id="MBM9505384.1"/>
    </source>
</evidence>